<sequence length="360" mass="41707">MKNYVKFKPKDKSLFFPTLKKRVDDYFTTNNISKNANASMIIKTIVLLSGYILPFIYILAYNPSFIISMILWIIMGFSMAGIGMSVMHDANHGAYSNSEWVNSLLGNSLTLVGGSVANWKVQHNLLHHTFTNVVHQDDDISDKFVLRFSPHTKVKWFHQYQYIYAFFFYGLQTLFWVLVKDFLQFKRYVIRGEAKWVTFSKLLVSKVIYVFYILIMPVVFFDIPVLNIVAGFLIMHFFAGLILTVIFQLAHTVEGTTHPLPNEKNEILNDWAIHQMNTTVDFAPKNQFLCWYIGGLNFQVEHHLFTKICHIHYPEISKIVEQTATEFEIPYLVNEKFSDALMAHVNALKRFGTEESGLLV</sequence>
<keyword evidence="1" id="KW-0472">Membrane</keyword>
<reference evidence="4" key="1">
    <citation type="submission" date="2012-06" db="EMBL/GenBank/DDBJ databases">
        <title>The complete genome of Flexibacter litoralis DSM 6794.</title>
        <authorList>
            <person name="Lucas S."/>
            <person name="Copeland A."/>
            <person name="Lapidus A."/>
            <person name="Glavina del Rio T."/>
            <person name="Dalin E."/>
            <person name="Tice H."/>
            <person name="Bruce D."/>
            <person name="Goodwin L."/>
            <person name="Pitluck S."/>
            <person name="Peters L."/>
            <person name="Ovchinnikova G."/>
            <person name="Lu M."/>
            <person name="Kyrpides N."/>
            <person name="Mavromatis K."/>
            <person name="Ivanova N."/>
            <person name="Brettin T."/>
            <person name="Detter J.C."/>
            <person name="Han C."/>
            <person name="Larimer F."/>
            <person name="Land M."/>
            <person name="Hauser L."/>
            <person name="Markowitz V."/>
            <person name="Cheng J.-F."/>
            <person name="Hugenholtz P."/>
            <person name="Woyke T."/>
            <person name="Wu D."/>
            <person name="Spring S."/>
            <person name="Lang E."/>
            <person name="Kopitz M."/>
            <person name="Brambilla E."/>
            <person name="Klenk H.-P."/>
            <person name="Eisen J.A."/>
        </authorList>
    </citation>
    <scope>NUCLEOTIDE SEQUENCE [LARGE SCALE GENOMIC DNA]</scope>
    <source>
        <strain evidence="4">ATCC 23117 / DSM 6794 / NBRC 15988 / NCIMB 1366 / Sio-4</strain>
    </source>
</reference>
<evidence type="ECO:0000313" key="3">
    <source>
        <dbReference type="EMBL" id="AFM04590.1"/>
    </source>
</evidence>
<dbReference type="Pfam" id="PF00487">
    <property type="entry name" value="FA_desaturase"/>
    <property type="match status" value="1"/>
</dbReference>
<dbReference type="EMBL" id="CP003345">
    <property type="protein sequence ID" value="AFM04590.1"/>
    <property type="molecule type" value="Genomic_DNA"/>
</dbReference>
<dbReference type="OrthoDB" id="104711at2"/>
<dbReference type="PIRSF" id="PIRSF015921">
    <property type="entry name" value="FA_sphinglp_des"/>
    <property type="match status" value="1"/>
</dbReference>
<gene>
    <name evidence="3" type="ordered locus">Fleli_2211</name>
</gene>
<dbReference type="GO" id="GO:0016717">
    <property type="term" value="F:oxidoreductase activity, acting on paired donors, with oxidation of a pair of donors resulting in the reduction of molecular oxygen to two molecules of water"/>
    <property type="evidence" value="ECO:0007669"/>
    <property type="project" value="TreeGrafter"/>
</dbReference>
<dbReference type="STRING" id="880071.Fleli_2211"/>
<dbReference type="PATRIC" id="fig|880071.3.peg.2200"/>
<protein>
    <submittedName>
        <fullName evidence="3">Fatty acid desaturase</fullName>
    </submittedName>
</protein>
<feature type="transmembrane region" description="Helical" evidence="1">
    <location>
        <begin position="228"/>
        <end position="250"/>
    </location>
</feature>
<proteinExistence type="predicted"/>
<dbReference type="AlphaFoldDB" id="I4AKV5"/>
<evidence type="ECO:0000259" key="2">
    <source>
        <dbReference type="Pfam" id="PF00487"/>
    </source>
</evidence>
<dbReference type="Proteomes" id="UP000006054">
    <property type="component" value="Chromosome"/>
</dbReference>
<feature type="transmembrane region" description="Helical" evidence="1">
    <location>
        <begin position="40"/>
        <end position="59"/>
    </location>
</feature>
<keyword evidence="1" id="KW-1133">Transmembrane helix</keyword>
<dbReference type="InterPro" id="IPR012171">
    <property type="entry name" value="Fatty_acid_desaturase"/>
</dbReference>
<dbReference type="InterPro" id="IPR005804">
    <property type="entry name" value="FA_desaturase_dom"/>
</dbReference>
<evidence type="ECO:0000313" key="4">
    <source>
        <dbReference type="Proteomes" id="UP000006054"/>
    </source>
</evidence>
<evidence type="ECO:0000256" key="1">
    <source>
        <dbReference type="SAM" id="Phobius"/>
    </source>
</evidence>
<dbReference type="eggNOG" id="COG3239">
    <property type="taxonomic scope" value="Bacteria"/>
</dbReference>
<dbReference type="PANTHER" id="PTHR19353:SF19">
    <property type="entry name" value="DELTA(5) FATTY ACID DESATURASE C-RELATED"/>
    <property type="match status" value="1"/>
</dbReference>
<name>I4AKV5_BERLS</name>
<feature type="transmembrane region" description="Helical" evidence="1">
    <location>
        <begin position="65"/>
        <end position="87"/>
    </location>
</feature>
<keyword evidence="1" id="KW-0812">Transmembrane</keyword>
<accession>I4AKV5</accession>
<organism evidence="3 4">
    <name type="scientific">Bernardetia litoralis (strain ATCC 23117 / DSM 6794 / NBRC 15988 / NCIMB 1366 / Fx l1 / Sio-4)</name>
    <name type="common">Flexibacter litoralis</name>
    <dbReference type="NCBI Taxonomy" id="880071"/>
    <lineage>
        <taxon>Bacteria</taxon>
        <taxon>Pseudomonadati</taxon>
        <taxon>Bacteroidota</taxon>
        <taxon>Cytophagia</taxon>
        <taxon>Cytophagales</taxon>
        <taxon>Bernardetiaceae</taxon>
        <taxon>Bernardetia</taxon>
    </lineage>
</organism>
<feature type="domain" description="Fatty acid desaturase" evidence="2">
    <location>
        <begin position="69"/>
        <end position="331"/>
    </location>
</feature>
<feature type="transmembrane region" description="Helical" evidence="1">
    <location>
        <begin position="199"/>
        <end position="221"/>
    </location>
</feature>
<keyword evidence="4" id="KW-1185">Reference proteome</keyword>
<dbReference type="GO" id="GO:0008610">
    <property type="term" value="P:lipid biosynthetic process"/>
    <property type="evidence" value="ECO:0007669"/>
    <property type="project" value="UniProtKB-ARBA"/>
</dbReference>
<dbReference type="RefSeq" id="WP_014798037.1">
    <property type="nucleotide sequence ID" value="NC_018018.1"/>
</dbReference>
<dbReference type="PANTHER" id="PTHR19353">
    <property type="entry name" value="FATTY ACID DESATURASE 2"/>
    <property type="match status" value="1"/>
</dbReference>
<dbReference type="KEGG" id="fli:Fleli_2211"/>
<dbReference type="HOGENOM" id="CLU_030320_0_0_10"/>
<dbReference type="GO" id="GO:0016020">
    <property type="term" value="C:membrane"/>
    <property type="evidence" value="ECO:0007669"/>
    <property type="project" value="TreeGrafter"/>
</dbReference>
<feature type="transmembrane region" description="Helical" evidence="1">
    <location>
        <begin position="162"/>
        <end position="179"/>
    </location>
</feature>
<dbReference type="CDD" id="cd03506">
    <property type="entry name" value="Delta6-FADS-like"/>
    <property type="match status" value="1"/>
</dbReference>